<dbReference type="SUPFAM" id="SSF50978">
    <property type="entry name" value="WD40 repeat-like"/>
    <property type="match status" value="1"/>
</dbReference>
<dbReference type="InterPro" id="IPR015943">
    <property type="entry name" value="WD40/YVTN_repeat-like_dom_sf"/>
</dbReference>
<proteinExistence type="inferred from homology"/>
<sequence>MAGFLRGKQAGIQNDLSAGILPGLFAPDDQARFGINSQIGALAYDPVQSLLAIGTNETTFGSGQIYVFGQKRIQVIFTLPRRASIKSLHFCSDRLISLGSKNEIIVWDLKDGKRLASYSPPGVATTLVTDPMLDWAFIGLQSGDVIMYDLDREKTAPLRLPNFWRQRNPRSRMLAVVSMQLHPRDIGQLLIGYNEGVVIYSFKENQPLKFFEYEVPVGAPGGNADPLSAQTARRPRLTQVFWHPTGTFIGAAYDDATLVFWDPKDGRIVMARTLTDTHVDKPGTKSESFGNTPGTFALKEPFAKVAWCCKNNPDDTGILVAGGVPTTLPQKGMSFLDLGPTPVYATSSWSVLTDYFEIKKQHLLPTPPGAEVVDFCLIPRASPHFAGAQDPIAILALLTSGELVTLSFPSGHPISPTNQLHPSVSFVHPFVIKASASAIERGRWLGMTENRQQGPKLLRGGIEGPKHLRRYEARNVIQTAHGDGTVRIWDAGHLDEIENSAVLQVDVARAVDRFDDVNITAVSMGGVGELGVGTSAGEVVIYRWGGNKLFGREAPQPTQVNKGGITDISSRSEPALKEGLQPYVLYDMAQGPISAVKVSDVGFVGIGSEKGLFSLIDLRGPAVIFSASTSDFIKHEKRSSFLKKGSSSASGGADWPVVIEFGVMTLEGDEYSSIACFVGTNLGKVATFKILPQANGGYTAQFAGATSLADKIISITPIVASTGKVAAATGESIGALRTGRQTHGALVVVTQTEARIFKPATAKGAHKEWDNVFCDSAEVTECETRGFALVGVFSDGTVRAYSIPALKEIGVSKLLVLDKTRTTNAIVTRSGGVLGWTGPSEIAMFNVWGAGQSLPKSPDTLFNPEAVIPPRPTISNLQWISGTQYVSPTDLDILIGGPDRPPSKRMLAAAAEEERLARAAGPGYMPGTRSTEGWGSYMTRQLNERTQRLNLMGDSMDNLQENSEGWADEVSKFVSKQKRSLILGSITGKFL</sequence>
<dbReference type="InterPro" id="IPR013905">
    <property type="entry name" value="Lgl_C_dom"/>
</dbReference>
<dbReference type="InterPro" id="IPR001680">
    <property type="entry name" value="WD40_rpt"/>
</dbReference>
<dbReference type="GO" id="GO:0006887">
    <property type="term" value="P:exocytosis"/>
    <property type="evidence" value="ECO:0007669"/>
    <property type="project" value="UniProtKB-KW"/>
</dbReference>
<protein>
    <recommendedName>
        <fullName evidence="3">Lethal giant larvae (Lgl)-like C-terminal domain-containing protein</fullName>
    </recommendedName>
</protein>
<dbReference type="GO" id="GO:0006893">
    <property type="term" value="P:Golgi to plasma membrane transport"/>
    <property type="evidence" value="ECO:0007669"/>
    <property type="project" value="TreeGrafter"/>
</dbReference>
<accession>A0A2T3APR2</accession>
<dbReference type="Proteomes" id="UP000241818">
    <property type="component" value="Unassembled WGS sequence"/>
</dbReference>
<dbReference type="GO" id="GO:0005886">
    <property type="term" value="C:plasma membrane"/>
    <property type="evidence" value="ECO:0007669"/>
    <property type="project" value="TreeGrafter"/>
</dbReference>
<evidence type="ECO:0000256" key="2">
    <source>
        <dbReference type="ARBA" id="ARBA00022483"/>
    </source>
</evidence>
<keyword evidence="2" id="KW-0268">Exocytosis</keyword>
<keyword evidence="5" id="KW-1185">Reference proteome</keyword>
<dbReference type="OrthoDB" id="19944at2759"/>
<name>A0A2T3APR2_AMORE</name>
<dbReference type="EMBL" id="KZ679019">
    <property type="protein sequence ID" value="PSS06982.1"/>
    <property type="molecule type" value="Genomic_DNA"/>
</dbReference>
<dbReference type="SMART" id="SM00320">
    <property type="entry name" value="WD40"/>
    <property type="match status" value="3"/>
</dbReference>
<dbReference type="Pfam" id="PF08596">
    <property type="entry name" value="Lgl_C"/>
    <property type="match status" value="1"/>
</dbReference>
<dbReference type="GO" id="GO:0005096">
    <property type="term" value="F:GTPase activator activity"/>
    <property type="evidence" value="ECO:0007669"/>
    <property type="project" value="TreeGrafter"/>
</dbReference>
<dbReference type="GO" id="GO:0019905">
    <property type="term" value="F:syntaxin binding"/>
    <property type="evidence" value="ECO:0007669"/>
    <property type="project" value="TreeGrafter"/>
</dbReference>
<dbReference type="GeneID" id="36571181"/>
<evidence type="ECO:0000313" key="5">
    <source>
        <dbReference type="Proteomes" id="UP000241818"/>
    </source>
</evidence>
<dbReference type="Gene3D" id="2.130.10.10">
    <property type="entry name" value="YVTN repeat-like/Quinoprotein amine dehydrogenase"/>
    <property type="match status" value="1"/>
</dbReference>
<feature type="domain" description="Lethal giant larvae (Lgl)-like C-terminal" evidence="3">
    <location>
        <begin position="517"/>
        <end position="904"/>
    </location>
</feature>
<dbReference type="FunFam" id="2.130.10.10:FF:000848">
    <property type="entry name" value="SNARE-dependent exocytosis protein (Sro7), putative"/>
    <property type="match status" value="1"/>
</dbReference>
<dbReference type="RefSeq" id="XP_024716638.1">
    <property type="nucleotide sequence ID" value="XM_024863100.1"/>
</dbReference>
<evidence type="ECO:0000313" key="4">
    <source>
        <dbReference type="EMBL" id="PSS06982.1"/>
    </source>
</evidence>
<reference evidence="4 5" key="1">
    <citation type="journal article" date="2018" name="New Phytol.">
        <title>Comparative genomics and transcriptomics depict ericoid mycorrhizal fungi as versatile saprotrophs and plant mutualists.</title>
        <authorList>
            <person name="Martino E."/>
            <person name="Morin E."/>
            <person name="Grelet G.A."/>
            <person name="Kuo A."/>
            <person name="Kohler A."/>
            <person name="Daghino S."/>
            <person name="Barry K.W."/>
            <person name="Cichocki N."/>
            <person name="Clum A."/>
            <person name="Dockter R.B."/>
            <person name="Hainaut M."/>
            <person name="Kuo R.C."/>
            <person name="LaButti K."/>
            <person name="Lindahl B.D."/>
            <person name="Lindquist E.A."/>
            <person name="Lipzen A."/>
            <person name="Khouja H.R."/>
            <person name="Magnuson J."/>
            <person name="Murat C."/>
            <person name="Ohm R.A."/>
            <person name="Singer S.W."/>
            <person name="Spatafora J.W."/>
            <person name="Wang M."/>
            <person name="Veneault-Fourrey C."/>
            <person name="Henrissat B."/>
            <person name="Grigoriev I.V."/>
            <person name="Martin F.M."/>
            <person name="Perotto S."/>
        </authorList>
    </citation>
    <scope>NUCLEOTIDE SEQUENCE [LARGE SCALE GENOMIC DNA]</scope>
    <source>
        <strain evidence="4 5">ATCC 22711</strain>
    </source>
</reference>
<dbReference type="FunCoup" id="A0A2T3APR2">
    <property type="interactions" value="134"/>
</dbReference>
<gene>
    <name evidence="4" type="ORF">M430DRAFT_148004</name>
</gene>
<dbReference type="InterPro" id="IPR036322">
    <property type="entry name" value="WD40_repeat_dom_sf"/>
</dbReference>
<dbReference type="STRING" id="857342.A0A2T3APR2"/>
<dbReference type="PANTHER" id="PTHR10241">
    <property type="entry name" value="LETHAL 2 GIANT LARVAE PROTEIN"/>
    <property type="match status" value="1"/>
</dbReference>
<evidence type="ECO:0000259" key="3">
    <source>
        <dbReference type="Pfam" id="PF08596"/>
    </source>
</evidence>
<dbReference type="InParanoid" id="A0A2T3APR2"/>
<dbReference type="PANTHER" id="PTHR10241:SF25">
    <property type="entry name" value="TOMOSYN, ISOFORM C"/>
    <property type="match status" value="1"/>
</dbReference>
<evidence type="ECO:0000256" key="1">
    <source>
        <dbReference type="ARBA" id="ARBA00008070"/>
    </source>
</evidence>
<comment type="similarity">
    <text evidence="1">Belongs to the WD repeat L(2)GL family.</text>
</comment>
<organism evidence="4 5">
    <name type="scientific">Amorphotheca resinae ATCC 22711</name>
    <dbReference type="NCBI Taxonomy" id="857342"/>
    <lineage>
        <taxon>Eukaryota</taxon>
        <taxon>Fungi</taxon>
        <taxon>Dikarya</taxon>
        <taxon>Ascomycota</taxon>
        <taxon>Pezizomycotina</taxon>
        <taxon>Leotiomycetes</taxon>
        <taxon>Helotiales</taxon>
        <taxon>Amorphothecaceae</taxon>
        <taxon>Amorphotheca</taxon>
    </lineage>
</organism>
<dbReference type="CDD" id="cd15873">
    <property type="entry name" value="R-SNARE_STXBP5_6"/>
    <property type="match status" value="1"/>
</dbReference>
<dbReference type="GO" id="GO:0005737">
    <property type="term" value="C:cytoplasm"/>
    <property type="evidence" value="ECO:0007669"/>
    <property type="project" value="TreeGrafter"/>
</dbReference>
<dbReference type="AlphaFoldDB" id="A0A2T3APR2"/>
<dbReference type="GO" id="GO:0045159">
    <property type="term" value="F:myosin II binding"/>
    <property type="evidence" value="ECO:0007669"/>
    <property type="project" value="TreeGrafter"/>
</dbReference>